<gene>
    <name evidence="1" type="ORF">SHKM778_04190</name>
</gene>
<name>A0AAT9H9I7_9ACTN</name>
<proteinExistence type="predicted"/>
<protein>
    <submittedName>
        <fullName evidence="1">Uncharacterized protein</fullName>
    </submittedName>
</protein>
<dbReference type="EMBL" id="AP035768">
    <property type="protein sequence ID" value="BFO14031.1"/>
    <property type="molecule type" value="Genomic_DNA"/>
</dbReference>
<dbReference type="AlphaFoldDB" id="A0AAT9H9I7"/>
<reference evidence="1" key="1">
    <citation type="submission" date="2024-06" db="EMBL/GenBank/DDBJ databases">
        <authorList>
            <consortium name="consrtm"/>
            <person name="Uemura M."/>
            <person name="Terahara T."/>
        </authorList>
    </citation>
    <scope>NUCLEOTIDE SEQUENCE</scope>
    <source>
        <strain evidence="1">KM77-8</strain>
    </source>
</reference>
<reference evidence="1" key="2">
    <citation type="submission" date="2024-07" db="EMBL/GenBank/DDBJ databases">
        <title>Streptomyces haneummycinica sp. nov., a new antibiotic-producing actinobacterium isolated from marine sediment.</title>
        <authorList>
            <person name="Uemura M."/>
            <person name="Hamada M."/>
            <person name="Hirano S."/>
            <person name="Kobayashi K."/>
            <person name="Ohshiro T."/>
            <person name="Kobayashi T."/>
            <person name="Terahara T."/>
        </authorList>
    </citation>
    <scope>NUCLEOTIDE SEQUENCE</scope>
    <source>
        <strain evidence="1">KM77-8</strain>
    </source>
</reference>
<organism evidence="1">
    <name type="scientific">Streptomyces haneummycinicus</name>
    <dbReference type="NCBI Taxonomy" id="3074435"/>
    <lineage>
        <taxon>Bacteria</taxon>
        <taxon>Bacillati</taxon>
        <taxon>Actinomycetota</taxon>
        <taxon>Actinomycetes</taxon>
        <taxon>Kitasatosporales</taxon>
        <taxon>Streptomycetaceae</taxon>
        <taxon>Streptomyces</taxon>
    </lineage>
</organism>
<accession>A0AAT9H9I7</accession>
<sequence length="92" mass="9188">MVGEETEVFAERGGQEGGKFVALLGQPPASGGVGAHGGGPDDVDVLRFEAGGLQAPLERAGRDGERALAGGVVVLDAAPAFLFGRVEAAVDD</sequence>
<evidence type="ECO:0000313" key="1">
    <source>
        <dbReference type="EMBL" id="BFO14031.1"/>
    </source>
</evidence>